<dbReference type="PANTHER" id="PTHR31551:SF1">
    <property type="entry name" value="COILED-COIL DOMAIN-CONTAINING PROTEIN 12"/>
    <property type="match status" value="1"/>
</dbReference>
<proteinExistence type="predicted"/>
<dbReference type="EMBL" id="PTQR01000128">
    <property type="protein sequence ID" value="TKX18584.1"/>
    <property type="molecule type" value="Genomic_DNA"/>
</dbReference>
<evidence type="ECO:0000313" key="3">
    <source>
        <dbReference type="Proteomes" id="UP000308133"/>
    </source>
</evidence>
<organism evidence="2 3">
    <name type="scientific">Elsinoe australis</name>
    <dbReference type="NCBI Taxonomy" id="40998"/>
    <lineage>
        <taxon>Eukaryota</taxon>
        <taxon>Fungi</taxon>
        <taxon>Dikarya</taxon>
        <taxon>Ascomycota</taxon>
        <taxon>Pezizomycotina</taxon>
        <taxon>Dothideomycetes</taxon>
        <taxon>Dothideomycetidae</taxon>
        <taxon>Myriangiales</taxon>
        <taxon>Elsinoaceae</taxon>
        <taxon>Elsinoe</taxon>
    </lineage>
</organism>
<evidence type="ECO:0000256" key="1">
    <source>
        <dbReference type="SAM" id="MobiDB-lite"/>
    </source>
</evidence>
<reference evidence="2 3" key="1">
    <citation type="submission" date="2018-02" db="EMBL/GenBank/DDBJ databases">
        <title>Draft genome sequences of Elsinoe sp., causing black scab on jojoba.</title>
        <authorList>
            <person name="Stodart B."/>
            <person name="Jeffress S."/>
            <person name="Ash G."/>
            <person name="Arun Chinnappa K."/>
        </authorList>
    </citation>
    <scope>NUCLEOTIDE SEQUENCE [LARGE SCALE GENOMIC DNA]</scope>
    <source>
        <strain evidence="2 3">Hillstone_2</strain>
    </source>
</reference>
<dbReference type="InterPro" id="IPR013169">
    <property type="entry name" value="mRNA_splic_Cwf18-like"/>
</dbReference>
<evidence type="ECO:0008006" key="4">
    <source>
        <dbReference type="Google" id="ProtNLM"/>
    </source>
</evidence>
<protein>
    <recommendedName>
        <fullName evidence="4">Pre-mRNA-splicing factor cwf18</fullName>
    </recommendedName>
</protein>
<feature type="compositionally biased region" description="Low complexity" evidence="1">
    <location>
        <begin position="48"/>
        <end position="62"/>
    </location>
</feature>
<accession>A0A4U7ASQ3</accession>
<name>A0A4U7ASQ3_9PEZI</name>
<gene>
    <name evidence="2" type="ORF">C1H76_9374</name>
</gene>
<comment type="caution">
    <text evidence="2">The sequence shown here is derived from an EMBL/GenBank/DDBJ whole genome shotgun (WGS) entry which is preliminary data.</text>
</comment>
<feature type="compositionally biased region" description="Basic and acidic residues" evidence="1">
    <location>
        <begin position="204"/>
        <end position="223"/>
    </location>
</feature>
<dbReference type="Pfam" id="PF08315">
    <property type="entry name" value="cwf18"/>
    <property type="match status" value="1"/>
</dbReference>
<feature type="region of interest" description="Disordered" evidence="1">
    <location>
        <begin position="1"/>
        <end position="128"/>
    </location>
</feature>
<feature type="region of interest" description="Disordered" evidence="1">
    <location>
        <begin position="164"/>
        <end position="229"/>
    </location>
</feature>
<sequence>MSTSTLSVAANDRKARLAQLKSLKRKAPTDSTTDDDVGAPTSHRPSKSPRTSPAPDDSSSTSHLLSGRNYDPLTRGPKLGFELNPASTATTTTLEARAKELSDAARAAQAAEKAEQDEGREAPLDLFKLQPKKPNWDLKRELERRLEGVNVRTENAIARLVRERVEGQKKAQGQATANGSGRGDAEADEEGKGMGMEGNVLVEATKEREREDEEEARRERVLEAELEAP</sequence>
<evidence type="ECO:0000313" key="2">
    <source>
        <dbReference type="EMBL" id="TKX18584.1"/>
    </source>
</evidence>
<dbReference type="AlphaFoldDB" id="A0A4U7ASQ3"/>
<feature type="compositionally biased region" description="Polar residues" evidence="1">
    <location>
        <begin position="85"/>
        <end position="94"/>
    </location>
</feature>
<dbReference type="PANTHER" id="PTHR31551">
    <property type="entry name" value="PRE-MRNA-SPLICING FACTOR CWF18"/>
    <property type="match status" value="1"/>
</dbReference>
<feature type="compositionally biased region" description="Basic and acidic residues" evidence="1">
    <location>
        <begin position="112"/>
        <end position="123"/>
    </location>
</feature>
<dbReference type="Proteomes" id="UP000308133">
    <property type="component" value="Unassembled WGS sequence"/>
</dbReference>
<dbReference type="GO" id="GO:0071014">
    <property type="term" value="C:post-mRNA release spliceosomal complex"/>
    <property type="evidence" value="ECO:0007669"/>
    <property type="project" value="TreeGrafter"/>
</dbReference>
<dbReference type="GO" id="GO:0005684">
    <property type="term" value="C:U2-type spliceosomal complex"/>
    <property type="evidence" value="ECO:0007669"/>
    <property type="project" value="TreeGrafter"/>
</dbReference>